<proteinExistence type="predicted"/>
<accession>A0ABW4J7E9</accession>
<dbReference type="EMBL" id="JBHTOP010000022">
    <property type="protein sequence ID" value="MFD1671850.1"/>
    <property type="molecule type" value="Genomic_DNA"/>
</dbReference>
<evidence type="ECO:0000313" key="2">
    <source>
        <dbReference type="Proteomes" id="UP001597267"/>
    </source>
</evidence>
<dbReference type="Proteomes" id="UP001597267">
    <property type="component" value="Unassembled WGS sequence"/>
</dbReference>
<organism evidence="1 2">
    <name type="scientific">Agrilactobacillus yilanensis</name>
    <dbReference type="NCBI Taxonomy" id="2485997"/>
    <lineage>
        <taxon>Bacteria</taxon>
        <taxon>Bacillati</taxon>
        <taxon>Bacillota</taxon>
        <taxon>Bacilli</taxon>
        <taxon>Lactobacillales</taxon>
        <taxon>Lactobacillaceae</taxon>
        <taxon>Agrilactobacillus</taxon>
    </lineage>
</organism>
<name>A0ABW4J7E9_9LACO</name>
<dbReference type="RefSeq" id="WP_125714465.1">
    <property type="nucleotide sequence ID" value="NZ_JBHTOP010000022.1"/>
</dbReference>
<sequence length="106" mass="12077">MTESELEEKLLTKGFITAVDAPELDKEESGQALREKLDASMRDDDKEPYLVYELFDFQKGIIKGILFNMDIIPSRQAAMDKLSEVSHNPEIKLTEEAEEEIKTIGK</sequence>
<gene>
    <name evidence="1" type="ORF">ACFQ5M_07080</name>
</gene>
<reference evidence="2" key="1">
    <citation type="journal article" date="2019" name="Int. J. Syst. Evol. Microbiol.">
        <title>The Global Catalogue of Microorganisms (GCM) 10K type strain sequencing project: providing services to taxonomists for standard genome sequencing and annotation.</title>
        <authorList>
            <consortium name="The Broad Institute Genomics Platform"/>
            <consortium name="The Broad Institute Genome Sequencing Center for Infectious Disease"/>
            <person name="Wu L."/>
            <person name="Ma J."/>
        </authorList>
    </citation>
    <scope>NUCLEOTIDE SEQUENCE [LARGE SCALE GENOMIC DNA]</scope>
    <source>
        <strain evidence="2">CCM 8896</strain>
    </source>
</reference>
<protein>
    <submittedName>
        <fullName evidence="1">Uncharacterized protein</fullName>
    </submittedName>
</protein>
<comment type="caution">
    <text evidence="1">The sequence shown here is derived from an EMBL/GenBank/DDBJ whole genome shotgun (WGS) entry which is preliminary data.</text>
</comment>
<keyword evidence="2" id="KW-1185">Reference proteome</keyword>
<evidence type="ECO:0000313" key="1">
    <source>
        <dbReference type="EMBL" id="MFD1671850.1"/>
    </source>
</evidence>